<dbReference type="Proteomes" id="UP000887569">
    <property type="component" value="Unplaced"/>
</dbReference>
<accession>A0A914ZYL6</accession>
<dbReference type="WBParaSite" id="PgB20_g026_t01">
    <property type="protein sequence ID" value="PgB20_g026_t01"/>
    <property type="gene ID" value="PgB20_g026"/>
</dbReference>
<organism evidence="1 2">
    <name type="scientific">Parascaris univalens</name>
    <name type="common">Nematode worm</name>
    <dbReference type="NCBI Taxonomy" id="6257"/>
    <lineage>
        <taxon>Eukaryota</taxon>
        <taxon>Metazoa</taxon>
        <taxon>Ecdysozoa</taxon>
        <taxon>Nematoda</taxon>
        <taxon>Chromadorea</taxon>
        <taxon>Rhabditida</taxon>
        <taxon>Spirurina</taxon>
        <taxon>Ascaridomorpha</taxon>
        <taxon>Ascaridoidea</taxon>
        <taxon>Ascarididae</taxon>
        <taxon>Parascaris</taxon>
    </lineage>
</organism>
<proteinExistence type="predicted"/>
<dbReference type="WBParaSite" id="PgB20_g026_t02">
    <property type="protein sequence ID" value="PgB20_g026_t02"/>
    <property type="gene ID" value="PgB20_g026"/>
</dbReference>
<sequence length="59" mass="6639">EHFFQRPVKRSFFAGLIWLSRTSALGVLLCPRAERHNVQASFQRASWAPQHLASSSLGS</sequence>
<reference evidence="2 3" key="1">
    <citation type="submission" date="2022-11" db="UniProtKB">
        <authorList>
            <consortium name="WormBaseParasite"/>
        </authorList>
    </citation>
    <scope>IDENTIFICATION</scope>
</reference>
<protein>
    <submittedName>
        <fullName evidence="2 3">Uncharacterized protein</fullName>
    </submittedName>
</protein>
<keyword evidence="1" id="KW-1185">Reference proteome</keyword>
<name>A0A914ZYL6_PARUN</name>
<dbReference type="AlphaFoldDB" id="A0A914ZYL6"/>
<evidence type="ECO:0000313" key="1">
    <source>
        <dbReference type="Proteomes" id="UP000887569"/>
    </source>
</evidence>
<evidence type="ECO:0000313" key="3">
    <source>
        <dbReference type="WBParaSite" id="PgB20_g026_t02"/>
    </source>
</evidence>
<evidence type="ECO:0000313" key="2">
    <source>
        <dbReference type="WBParaSite" id="PgB20_g026_t01"/>
    </source>
</evidence>